<accession>A0A4R1FMC0</accession>
<dbReference type="AlphaFoldDB" id="A0A4R1FMC0"/>
<dbReference type="PRINTS" id="PR01994">
    <property type="entry name" value="ANTIREPRESSR"/>
</dbReference>
<dbReference type="EMBL" id="SMFT01000004">
    <property type="protein sequence ID" value="TCJ96136.1"/>
    <property type="molecule type" value="Genomic_DNA"/>
</dbReference>
<gene>
    <name evidence="2" type="ORF">EV694_1687</name>
</gene>
<evidence type="ECO:0000313" key="2">
    <source>
        <dbReference type="EMBL" id="TCJ96136.1"/>
    </source>
</evidence>
<sequence length="294" mass="34315">MNTQLQTIQFNSQSLVTFEQNGTHYTAMKPICENIGLAWNAQLLRIKRDEVLSKGMIVMITPTNGGEQEMVCLPIQYLNGWLFGIDTNRVKPEIRETLIKYKKECYQALHDYWFKGEAKREINLQKLTKEHQLFLKDLVMDRTKRLPKDKQAKGAIAQWSALKTHFGKSYKDIDDEQFVEAVSLLARLPLEGELIIEQQNTEMIQLPYSIFLGIMKHTRLAKKLGEKTETLHRTLFELLKIDRYTRNDLAAIAYDVRAEFNAVLDVGEKYLREYQIKNGLLEEIKPRVRMIAKY</sequence>
<comment type="caution">
    <text evidence="2">The sequence shown here is derived from an EMBL/GenBank/DDBJ whole genome shotgun (WGS) entry which is preliminary data.</text>
</comment>
<proteinExistence type="predicted"/>
<organism evidence="2 3">
    <name type="scientific">Volucribacter psittacicida</name>
    <dbReference type="NCBI Taxonomy" id="203482"/>
    <lineage>
        <taxon>Bacteria</taxon>
        <taxon>Pseudomonadati</taxon>
        <taxon>Pseudomonadota</taxon>
        <taxon>Gammaproteobacteria</taxon>
        <taxon>Pasteurellales</taxon>
        <taxon>Pasteurellaceae</taxon>
        <taxon>Volucribacter</taxon>
    </lineage>
</organism>
<dbReference type="OrthoDB" id="1042522at2"/>
<dbReference type="Pfam" id="PF10547">
    <property type="entry name" value="P22_AR_N"/>
    <property type="match status" value="1"/>
</dbReference>
<evidence type="ECO:0000313" key="3">
    <source>
        <dbReference type="Proteomes" id="UP000294702"/>
    </source>
</evidence>
<name>A0A4R1FMC0_9PAST</name>
<evidence type="ECO:0000259" key="1">
    <source>
        <dbReference type="Pfam" id="PF10547"/>
    </source>
</evidence>
<dbReference type="InterPro" id="IPR018875">
    <property type="entry name" value="Antirepressor_Ant_N"/>
</dbReference>
<keyword evidence="3" id="KW-1185">Reference proteome</keyword>
<reference evidence="2 3" key="1">
    <citation type="submission" date="2019-03" db="EMBL/GenBank/DDBJ databases">
        <title>Genomic Encyclopedia of Type Strains, Phase IV (KMG-IV): sequencing the most valuable type-strain genomes for metagenomic binning, comparative biology and taxonomic classification.</title>
        <authorList>
            <person name="Goeker M."/>
        </authorList>
    </citation>
    <scope>NUCLEOTIDE SEQUENCE [LARGE SCALE GENOMIC DNA]</scope>
    <source>
        <strain evidence="2 3">DSM 15534</strain>
    </source>
</reference>
<dbReference type="RefSeq" id="WP_132691410.1">
    <property type="nucleotide sequence ID" value="NZ_SMFT01000004.1"/>
</dbReference>
<feature type="domain" description="Antirepressor protein ant N-terminal" evidence="1">
    <location>
        <begin position="7"/>
        <end position="118"/>
    </location>
</feature>
<dbReference type="Proteomes" id="UP000294702">
    <property type="component" value="Unassembled WGS sequence"/>
</dbReference>
<protein>
    <submittedName>
        <fullName evidence="2">P22-like antirepressor protein</fullName>
    </submittedName>
</protein>